<evidence type="ECO:0000256" key="1">
    <source>
        <dbReference type="ARBA" id="ARBA00007495"/>
    </source>
</evidence>
<reference evidence="7" key="1">
    <citation type="journal article" date="2010" name="PLoS ONE">
        <title>Phylogenetic analysis of cellulolytic enzyme genes from representative lineages of termites and a related cockroach.</title>
        <authorList>
            <person name="Todaka N."/>
            <person name="Inoue T."/>
            <person name="Saita K."/>
            <person name="Ohkuma M."/>
            <person name="Nalepa C.A."/>
            <person name="Lenz M."/>
            <person name="Kudo T."/>
            <person name="Moriya S."/>
        </authorList>
    </citation>
    <scope>NUCLEOTIDE SEQUENCE</scope>
</reference>
<sequence>MFSALVFTSLSASPLAAGQSKWLGNVIPGSVPANWDTYWNQAASENGCHWGTVQPTSGSFSWGQCDLAYNHCQTKAIPFTYVCLLWGSQEPAWIGGADGKTAFTNLVKAAAGRYKPQFVIVVDEALHAPSSIRNSLGGSGSTGWDWIVTAFEIARSAFGPGTKLLINDYGIVNDSGAVQRYLGIINILKGKSLLDGIGIQCHQFNVNTLAAATITANVNSLGATGLPVYPSELDINGNSEADQAQIYQRVFPALWTNTNIKGITMWGYITGQTWKDGTGIVDAGGRERQAMTWLKGYLDTTKV</sequence>
<evidence type="ECO:0000256" key="5">
    <source>
        <dbReference type="SAM" id="SignalP"/>
    </source>
</evidence>
<organism evidence="7">
    <name type="scientific">uncultured symbiotic protist of Neotermes koshunensis</name>
    <dbReference type="NCBI Taxonomy" id="403660"/>
    <lineage>
        <taxon>Eukaryota</taxon>
        <taxon>environmental samples</taxon>
    </lineage>
</organism>
<keyword evidence="2 7" id="KW-0378">Hydrolase</keyword>
<evidence type="ECO:0000256" key="4">
    <source>
        <dbReference type="ARBA" id="ARBA00023326"/>
    </source>
</evidence>
<evidence type="ECO:0000256" key="3">
    <source>
        <dbReference type="ARBA" id="ARBA00023277"/>
    </source>
</evidence>
<dbReference type="PANTHER" id="PTHR31490:SF1">
    <property type="entry name" value="ENDO-1,4-BETA-XYLANASE 1"/>
    <property type="match status" value="1"/>
</dbReference>
<feature type="domain" description="GH10" evidence="6">
    <location>
        <begin position="28"/>
        <end position="297"/>
    </location>
</feature>
<dbReference type="AlphaFoldDB" id="A4UX00"/>
<proteinExistence type="evidence at transcript level"/>
<evidence type="ECO:0000256" key="2">
    <source>
        <dbReference type="ARBA" id="ARBA00022801"/>
    </source>
</evidence>
<dbReference type="PROSITE" id="PS51760">
    <property type="entry name" value="GH10_2"/>
    <property type="match status" value="1"/>
</dbReference>
<dbReference type="Gene3D" id="3.20.20.80">
    <property type="entry name" value="Glycosidases"/>
    <property type="match status" value="1"/>
</dbReference>
<keyword evidence="4" id="KW-0624">Polysaccharide degradation</keyword>
<comment type="similarity">
    <text evidence="1">Belongs to the glycosyl hydrolase 10 (cellulase F) family.</text>
</comment>
<name>A4UX00_9EUKA</name>
<protein>
    <submittedName>
        <fullName evidence="7">Putative glycosyl hydrolase family10</fullName>
    </submittedName>
</protein>
<dbReference type="PANTHER" id="PTHR31490">
    <property type="entry name" value="GLYCOSYL HYDROLASE"/>
    <property type="match status" value="1"/>
</dbReference>
<dbReference type="GO" id="GO:0000272">
    <property type="term" value="P:polysaccharide catabolic process"/>
    <property type="evidence" value="ECO:0007669"/>
    <property type="project" value="UniProtKB-KW"/>
</dbReference>
<feature type="chain" id="PRO_5002675094" evidence="5">
    <location>
        <begin position="19"/>
        <end position="303"/>
    </location>
</feature>
<dbReference type="Pfam" id="PF00331">
    <property type="entry name" value="Glyco_hydro_10"/>
    <property type="match status" value="1"/>
</dbReference>
<dbReference type="GO" id="GO:0031176">
    <property type="term" value="F:endo-1,4-beta-xylanase activity"/>
    <property type="evidence" value="ECO:0007669"/>
    <property type="project" value="UniProtKB-ARBA"/>
</dbReference>
<dbReference type="EMBL" id="AB274651">
    <property type="protein sequence ID" value="BAF57410.1"/>
    <property type="molecule type" value="mRNA"/>
</dbReference>
<evidence type="ECO:0000313" key="7">
    <source>
        <dbReference type="EMBL" id="BAF57410.1"/>
    </source>
</evidence>
<feature type="signal peptide" evidence="5">
    <location>
        <begin position="1"/>
        <end position="18"/>
    </location>
</feature>
<evidence type="ECO:0000259" key="6">
    <source>
        <dbReference type="PROSITE" id="PS51760"/>
    </source>
</evidence>
<dbReference type="SUPFAM" id="SSF51445">
    <property type="entry name" value="(Trans)glycosidases"/>
    <property type="match status" value="1"/>
</dbReference>
<dbReference type="SMART" id="SM00633">
    <property type="entry name" value="Glyco_10"/>
    <property type="match status" value="1"/>
</dbReference>
<keyword evidence="3" id="KW-0119">Carbohydrate metabolism</keyword>
<dbReference type="InterPro" id="IPR017853">
    <property type="entry name" value="GH"/>
</dbReference>
<keyword evidence="5" id="KW-0732">Signal</keyword>
<dbReference type="CAZy" id="GH10">
    <property type="family name" value="Glycoside Hydrolase Family 10"/>
</dbReference>
<accession>A4UX00</accession>
<dbReference type="InterPro" id="IPR001000">
    <property type="entry name" value="GH10_dom"/>
</dbReference>
<dbReference type="InterPro" id="IPR044846">
    <property type="entry name" value="GH10"/>
</dbReference>